<name>A0AA39GZP1_9BILA</name>
<dbReference type="InterPro" id="IPR038765">
    <property type="entry name" value="Papain-like_cys_pep_sf"/>
</dbReference>
<dbReference type="InterPro" id="IPR036985">
    <property type="entry name" value="Transglutaminase-like_sf"/>
</dbReference>
<dbReference type="InterPro" id="IPR013783">
    <property type="entry name" value="Ig-like_fold"/>
</dbReference>
<dbReference type="PANTHER" id="PTHR11590">
    <property type="entry name" value="PROTEIN-GLUTAMINE GAMMA-GLUTAMYLTRANSFERASE"/>
    <property type="match status" value="1"/>
</dbReference>
<evidence type="ECO:0000313" key="2">
    <source>
        <dbReference type="EMBL" id="KAK0396441.1"/>
    </source>
</evidence>
<dbReference type="Gene3D" id="2.60.40.10">
    <property type="entry name" value="Immunoglobulins"/>
    <property type="match status" value="2"/>
</dbReference>
<evidence type="ECO:0000259" key="1">
    <source>
        <dbReference type="SMART" id="SM00460"/>
    </source>
</evidence>
<reference evidence="2" key="1">
    <citation type="submission" date="2023-06" db="EMBL/GenBank/DDBJ databases">
        <title>Genomic analysis of the entomopathogenic nematode Steinernema hermaphroditum.</title>
        <authorList>
            <person name="Schwarz E.M."/>
            <person name="Heppert J.K."/>
            <person name="Baniya A."/>
            <person name="Schwartz H.T."/>
            <person name="Tan C.-H."/>
            <person name="Antoshechkin I."/>
            <person name="Sternberg P.W."/>
            <person name="Goodrich-Blair H."/>
            <person name="Dillman A.R."/>
        </authorList>
    </citation>
    <scope>NUCLEOTIDE SEQUENCE</scope>
    <source>
        <strain evidence="2">PS9179</strain>
        <tissue evidence="2">Whole animal</tissue>
    </source>
</reference>
<dbReference type="AlphaFoldDB" id="A0AA39GZP1"/>
<accession>A0AA39GZP1</accession>
<dbReference type="InterPro" id="IPR050779">
    <property type="entry name" value="Transglutaminase"/>
</dbReference>
<feature type="domain" description="Transglutaminase-like" evidence="1">
    <location>
        <begin position="193"/>
        <end position="282"/>
    </location>
</feature>
<dbReference type="PANTHER" id="PTHR11590:SF70">
    <property type="entry name" value="PROTEIN-GLUTAMINE GAMMA-GLUTAMYLTRANSFERASE 4"/>
    <property type="match status" value="1"/>
</dbReference>
<keyword evidence="3" id="KW-1185">Reference proteome</keyword>
<comment type="caution">
    <text evidence="2">The sequence shown here is derived from an EMBL/GenBank/DDBJ whole genome shotgun (WGS) entry which is preliminary data.</text>
</comment>
<proteinExistence type="predicted"/>
<dbReference type="InterPro" id="IPR002602">
    <property type="entry name" value="DB"/>
</dbReference>
<dbReference type="SUPFAM" id="SSF81296">
    <property type="entry name" value="E set domains"/>
    <property type="match status" value="1"/>
</dbReference>
<dbReference type="Pfam" id="PF01682">
    <property type="entry name" value="DB"/>
    <property type="match status" value="1"/>
</dbReference>
<dbReference type="SUPFAM" id="SSF54001">
    <property type="entry name" value="Cysteine proteinases"/>
    <property type="match status" value="1"/>
</dbReference>
<dbReference type="Pfam" id="PF01841">
    <property type="entry name" value="Transglut_core"/>
    <property type="match status" value="1"/>
</dbReference>
<dbReference type="EMBL" id="JAUCMV010000005">
    <property type="protein sequence ID" value="KAK0396441.1"/>
    <property type="molecule type" value="Genomic_DNA"/>
</dbReference>
<dbReference type="Gene3D" id="3.90.260.10">
    <property type="entry name" value="Transglutaminase-like"/>
    <property type="match status" value="1"/>
</dbReference>
<sequence length="801" mass="91435">MPVDSIETSIVDVVDVDLLAEVNARKHSTEKYDWQTKTKIVARRGFPVEICLETTETFVPSKHALYIELILEGTVFLDSSENRDLYVNREIDYYYGGAPKGETGYMFFSHPWIHSQFEEETMIAVMKLLKNLSDGNYLGIRQRGSIVQVSRKLSYAFPTYLLFGRWDNNYEGGKAPTDWNGTSEIVSTWLKTRQHVRYAQCFVFASVFVTMMRCIGVASRSVTCIRSAHDTDQSLTVDIEYRNGDVSRNESIWNYHVWTEIWCRRNDLPIGFDGWQVVDPTPQERSQGLPQCGPMSVKALREAQVKLPYDGWFVYGEMNADVVHWTFDADNNAQVAKHLKEDVGRALLTANVPTIEDPMIITNSYKDREGSHEERSLHMRAIRELRVLEREARYRRLYANEKQLTHIEDVLISVSDIEQIEYGSNIVLKINLENRALTDRTVDLSARLNAEDHTGRVVGRIKDYKMTQHLVPQETKELSYTVASSEYAKHVTANQILSFSVSATVVDTKQFVHDTDKFYITGTAISFEQVPKQVPVNDVFPMALYFRNPLQTQLEGIELFLHSGAHSKPMKVQRFPKVLKANGKVRIRCKVRAVAQGERFLLATVKCDQLSIMTISRSILISSPMWKIFMTLLVVCARAQNNDISEFENPTDCGNQATDWKPCIERKIADQVFGSCCERFVPPECRGLCIYESNPIEARVVLMHTIQPSRCRLYKYLSAIVHCGAQTHDNSECCKDMGVEDVGPQCLQLCRPQASPRQLWGVKSLRKDFVSCLAKWDQIMQCHHSGLRARKIPKTPAVTSA</sequence>
<dbReference type="InterPro" id="IPR002931">
    <property type="entry name" value="Transglutaminase-like"/>
</dbReference>
<gene>
    <name evidence="2" type="ORF">QR680_001716</name>
</gene>
<dbReference type="InterPro" id="IPR014756">
    <property type="entry name" value="Ig_E-set"/>
</dbReference>
<dbReference type="GO" id="GO:0003810">
    <property type="term" value="F:protein-glutamine gamma-glutamyltransferase activity"/>
    <property type="evidence" value="ECO:0007669"/>
    <property type="project" value="InterPro"/>
</dbReference>
<dbReference type="InterPro" id="IPR036238">
    <property type="entry name" value="Transglutaminase_C_sf"/>
</dbReference>
<organism evidence="2 3">
    <name type="scientific">Steinernema hermaphroditum</name>
    <dbReference type="NCBI Taxonomy" id="289476"/>
    <lineage>
        <taxon>Eukaryota</taxon>
        <taxon>Metazoa</taxon>
        <taxon>Ecdysozoa</taxon>
        <taxon>Nematoda</taxon>
        <taxon>Chromadorea</taxon>
        <taxon>Rhabditida</taxon>
        <taxon>Tylenchina</taxon>
        <taxon>Panagrolaimomorpha</taxon>
        <taxon>Strongyloidoidea</taxon>
        <taxon>Steinernematidae</taxon>
        <taxon>Steinernema</taxon>
    </lineage>
</organism>
<dbReference type="SUPFAM" id="SSF49309">
    <property type="entry name" value="Transglutaminase, two C-terminal domains"/>
    <property type="match status" value="2"/>
</dbReference>
<dbReference type="SMART" id="SM00460">
    <property type="entry name" value="TGc"/>
    <property type="match status" value="1"/>
</dbReference>
<dbReference type="Proteomes" id="UP001175271">
    <property type="component" value="Unassembled WGS sequence"/>
</dbReference>
<protein>
    <recommendedName>
        <fullName evidence="1">Transglutaminase-like domain-containing protein</fullName>
    </recommendedName>
</protein>
<evidence type="ECO:0000313" key="3">
    <source>
        <dbReference type="Proteomes" id="UP001175271"/>
    </source>
</evidence>